<reference evidence="1" key="1">
    <citation type="submission" date="2014-09" db="EMBL/GenBank/DDBJ databases">
        <authorList>
            <person name="Magalhaes I.L.F."/>
            <person name="Oliveira U."/>
            <person name="Santos F.R."/>
            <person name="Vidigal T.H.D.A."/>
            <person name="Brescovit A.D."/>
            <person name="Santos A.J."/>
        </authorList>
    </citation>
    <scope>NUCLEOTIDE SEQUENCE</scope>
    <source>
        <tissue evidence="1">Shoot tissue taken approximately 20 cm above the soil surface</tissue>
    </source>
</reference>
<accession>A0A0A9HJC1</accession>
<name>A0A0A9HJC1_ARUDO</name>
<sequence>MQKGEIVCKNCCLRHLYLM</sequence>
<dbReference type="EMBL" id="GBRH01160646">
    <property type="protein sequence ID" value="JAE37250.1"/>
    <property type="molecule type" value="Transcribed_RNA"/>
</dbReference>
<organism evidence="1">
    <name type="scientific">Arundo donax</name>
    <name type="common">Giant reed</name>
    <name type="synonym">Donax arundinaceus</name>
    <dbReference type="NCBI Taxonomy" id="35708"/>
    <lineage>
        <taxon>Eukaryota</taxon>
        <taxon>Viridiplantae</taxon>
        <taxon>Streptophyta</taxon>
        <taxon>Embryophyta</taxon>
        <taxon>Tracheophyta</taxon>
        <taxon>Spermatophyta</taxon>
        <taxon>Magnoliopsida</taxon>
        <taxon>Liliopsida</taxon>
        <taxon>Poales</taxon>
        <taxon>Poaceae</taxon>
        <taxon>PACMAD clade</taxon>
        <taxon>Arundinoideae</taxon>
        <taxon>Arundineae</taxon>
        <taxon>Arundo</taxon>
    </lineage>
</organism>
<proteinExistence type="predicted"/>
<reference evidence="1" key="2">
    <citation type="journal article" date="2015" name="Data Brief">
        <title>Shoot transcriptome of the giant reed, Arundo donax.</title>
        <authorList>
            <person name="Barrero R.A."/>
            <person name="Guerrero F.D."/>
            <person name="Moolhuijzen P."/>
            <person name="Goolsby J.A."/>
            <person name="Tidwell J."/>
            <person name="Bellgard S.E."/>
            <person name="Bellgard M.I."/>
        </authorList>
    </citation>
    <scope>NUCLEOTIDE SEQUENCE</scope>
    <source>
        <tissue evidence="1">Shoot tissue taken approximately 20 cm above the soil surface</tissue>
    </source>
</reference>
<evidence type="ECO:0000313" key="1">
    <source>
        <dbReference type="EMBL" id="JAE37250.1"/>
    </source>
</evidence>
<dbReference type="AlphaFoldDB" id="A0A0A9HJC1"/>
<protein>
    <submittedName>
        <fullName evidence="1">Uncharacterized protein</fullName>
    </submittedName>
</protein>